<evidence type="ECO:0000259" key="6">
    <source>
        <dbReference type="Pfam" id="PF08242"/>
    </source>
</evidence>
<keyword evidence="2 4" id="KW-0489">Methyltransferase</keyword>
<gene>
    <name evidence="7" type="ORF">E1B28_007789</name>
</gene>
<comment type="function">
    <text evidence="4">S-adenosyl-L-methionine-dependent methyltransferase.</text>
</comment>
<dbReference type="RefSeq" id="XP_043010652.1">
    <property type="nucleotide sequence ID" value="XM_043152566.1"/>
</dbReference>
<dbReference type="GO" id="GO:0032259">
    <property type="term" value="P:methylation"/>
    <property type="evidence" value="ECO:0007669"/>
    <property type="project" value="UniProtKB-KW"/>
</dbReference>
<dbReference type="GeneID" id="66076865"/>
<accession>A0A9P7S2L4</accession>
<dbReference type="OrthoDB" id="417697at2759"/>
<evidence type="ECO:0000256" key="4">
    <source>
        <dbReference type="PIRNR" id="PIRNR037755"/>
    </source>
</evidence>
<comment type="caution">
    <text evidence="7">The sequence shown here is derived from an EMBL/GenBank/DDBJ whole genome shotgun (WGS) entry which is preliminary data.</text>
</comment>
<name>A0A9P7S2L4_9AGAR</name>
<feature type="compositionally biased region" description="Polar residues" evidence="5">
    <location>
        <begin position="1"/>
        <end position="16"/>
    </location>
</feature>
<dbReference type="PANTHER" id="PTHR22809:SF11">
    <property type="entry name" value="TRNA N(3)-METHYLCYTIDINE METHYLTRANSFERASE METTL2"/>
    <property type="match status" value="1"/>
</dbReference>
<evidence type="ECO:0000256" key="3">
    <source>
        <dbReference type="ARBA" id="ARBA00022679"/>
    </source>
</evidence>
<evidence type="ECO:0000313" key="7">
    <source>
        <dbReference type="EMBL" id="KAG7094182.1"/>
    </source>
</evidence>
<proteinExistence type="inferred from homology"/>
<keyword evidence="8" id="KW-1185">Reference proteome</keyword>
<evidence type="ECO:0000313" key="8">
    <source>
        <dbReference type="Proteomes" id="UP001049176"/>
    </source>
</evidence>
<dbReference type="EC" id="2.1.1.-" evidence="4"/>
<dbReference type="InterPro" id="IPR029063">
    <property type="entry name" value="SAM-dependent_MTases_sf"/>
</dbReference>
<comment type="similarity">
    <text evidence="1 4">Belongs to the methyltransferase superfamily. METL family.</text>
</comment>
<dbReference type="SUPFAM" id="SSF53335">
    <property type="entry name" value="S-adenosyl-L-methionine-dependent methyltransferases"/>
    <property type="match status" value="1"/>
</dbReference>
<dbReference type="PANTHER" id="PTHR22809">
    <property type="entry name" value="METHYLTRANSFERASE-RELATED"/>
    <property type="match status" value="1"/>
</dbReference>
<feature type="region of interest" description="Disordered" evidence="5">
    <location>
        <begin position="1"/>
        <end position="27"/>
    </location>
</feature>
<evidence type="ECO:0000256" key="5">
    <source>
        <dbReference type="SAM" id="MobiDB-lite"/>
    </source>
</evidence>
<dbReference type="CDD" id="cd02440">
    <property type="entry name" value="AdoMet_MTases"/>
    <property type="match status" value="1"/>
</dbReference>
<dbReference type="Gene3D" id="3.40.50.150">
    <property type="entry name" value="Vaccinia Virus protein VP39"/>
    <property type="match status" value="1"/>
</dbReference>
<dbReference type="InterPro" id="IPR026113">
    <property type="entry name" value="METTL2/6/8-like"/>
</dbReference>
<sequence>MTPTNASPPTNLTRASSVHDINADDPPFGSRFLTDESLVFTQNAWDHVPPPTDQDETIATSLAKQRLSPVPTQDRAKYNEKPARHWDNFYKNNTSNFFKDRKWLHNEFPKLVESTKAEAGPMKIAEIGCGAGNSVFPLLAGNQNPQLELYAYDYSNHAVKLVQNNPLYTSPPVGKIHAAVWDLSSPDALPPGVEEGSVDIVVLVFVLSALHPDEWERAVSNVHKILKPGGLVLLRDYGRYDLTQLRFKAGRLLDDEFGNFYIRGDKTRVYFFELGVRSCFILSPNECSIHLATDELAVIFTGAGPSPSSATIKTTTTEMEDEGLESKSGSPIPILLQPTIVDDEIPAPRVGTPLLTNDPQIHPRLFEPSSLHHPLFQIEQLGIDRRLIVNRKRQLKMYRIWMQGVFQKVGRTGAGETL</sequence>
<dbReference type="AlphaFoldDB" id="A0A9P7S2L4"/>
<feature type="domain" description="Methyltransferase type 12" evidence="6">
    <location>
        <begin position="126"/>
        <end position="231"/>
    </location>
</feature>
<dbReference type="EMBL" id="CM032184">
    <property type="protein sequence ID" value="KAG7094182.1"/>
    <property type="molecule type" value="Genomic_DNA"/>
</dbReference>
<reference evidence="7" key="1">
    <citation type="journal article" date="2021" name="Genome Biol. Evol.">
        <title>The assembled and annotated genome of the fairy-ring fungus Marasmius oreades.</title>
        <authorList>
            <person name="Hiltunen M."/>
            <person name="Ament-Velasquez S.L."/>
            <person name="Johannesson H."/>
        </authorList>
    </citation>
    <scope>NUCLEOTIDE SEQUENCE</scope>
    <source>
        <strain evidence="7">03SP1</strain>
    </source>
</reference>
<evidence type="ECO:0000256" key="2">
    <source>
        <dbReference type="ARBA" id="ARBA00022603"/>
    </source>
</evidence>
<dbReference type="GO" id="GO:0052735">
    <property type="term" value="F:tRNA (cytidine-3-)-methyltransferase activity"/>
    <property type="evidence" value="ECO:0007669"/>
    <property type="project" value="TreeGrafter"/>
</dbReference>
<evidence type="ECO:0000256" key="1">
    <source>
        <dbReference type="ARBA" id="ARBA00009725"/>
    </source>
</evidence>
<dbReference type="Pfam" id="PF08242">
    <property type="entry name" value="Methyltransf_12"/>
    <property type="match status" value="1"/>
</dbReference>
<dbReference type="PIRSF" id="PIRSF037755">
    <property type="entry name" value="Mettl2_prd"/>
    <property type="match status" value="1"/>
</dbReference>
<dbReference type="Proteomes" id="UP001049176">
    <property type="component" value="Chromosome 4"/>
</dbReference>
<protein>
    <recommendedName>
        <fullName evidence="4">tRNA N(3)-methylcytidine methyltransferase</fullName>
        <ecNumber evidence="4">2.1.1.-</ecNumber>
    </recommendedName>
</protein>
<dbReference type="InterPro" id="IPR013217">
    <property type="entry name" value="Methyltransf_12"/>
</dbReference>
<organism evidence="7 8">
    <name type="scientific">Marasmius oreades</name>
    <name type="common">fairy-ring Marasmius</name>
    <dbReference type="NCBI Taxonomy" id="181124"/>
    <lineage>
        <taxon>Eukaryota</taxon>
        <taxon>Fungi</taxon>
        <taxon>Dikarya</taxon>
        <taxon>Basidiomycota</taxon>
        <taxon>Agaricomycotina</taxon>
        <taxon>Agaricomycetes</taxon>
        <taxon>Agaricomycetidae</taxon>
        <taxon>Agaricales</taxon>
        <taxon>Marasmiineae</taxon>
        <taxon>Marasmiaceae</taxon>
        <taxon>Marasmius</taxon>
    </lineage>
</organism>
<keyword evidence="3 4" id="KW-0808">Transferase</keyword>